<comment type="catalytic activity">
    <reaction evidence="1">
        <text>ATP + protein L-histidine = ADP + protein N-phospho-L-histidine.</text>
        <dbReference type="EC" id="2.7.13.3"/>
    </reaction>
</comment>
<evidence type="ECO:0000313" key="11">
    <source>
        <dbReference type="EMBL" id="KUJ78160.1"/>
    </source>
</evidence>
<dbReference type="GO" id="GO:0000155">
    <property type="term" value="F:phosphorelay sensor kinase activity"/>
    <property type="evidence" value="ECO:0007669"/>
    <property type="project" value="InterPro"/>
</dbReference>
<dbReference type="OrthoDB" id="9778496at2"/>
<keyword evidence="8" id="KW-0902">Two-component regulatory system</keyword>
<dbReference type="PROSITE" id="PS50109">
    <property type="entry name" value="HIS_KIN"/>
    <property type="match status" value="1"/>
</dbReference>
<feature type="transmembrane region" description="Helical" evidence="9">
    <location>
        <begin position="196"/>
        <end position="216"/>
    </location>
</feature>
<evidence type="ECO:0000256" key="2">
    <source>
        <dbReference type="ARBA" id="ARBA00012438"/>
    </source>
</evidence>
<dbReference type="Gene3D" id="1.20.5.1930">
    <property type="match status" value="1"/>
</dbReference>
<proteinExistence type="predicted"/>
<dbReference type="RefSeq" id="WP_068347365.1">
    <property type="nucleotide sequence ID" value="NZ_LQBQ01000023.1"/>
</dbReference>
<accession>A0A0X3TXS8</accession>
<dbReference type="STRING" id="1685379.AVO45_09415"/>
<keyword evidence="7" id="KW-0067">ATP-binding</keyword>
<keyword evidence="12" id="KW-1185">Reference proteome</keyword>
<evidence type="ECO:0000256" key="3">
    <source>
        <dbReference type="ARBA" id="ARBA00022553"/>
    </source>
</evidence>
<keyword evidence="6 11" id="KW-0418">Kinase</keyword>
<evidence type="ECO:0000256" key="5">
    <source>
        <dbReference type="ARBA" id="ARBA00022741"/>
    </source>
</evidence>
<organism evidence="11 12">
    <name type="scientific">Ruegeria marisrubri</name>
    <dbReference type="NCBI Taxonomy" id="1685379"/>
    <lineage>
        <taxon>Bacteria</taxon>
        <taxon>Pseudomonadati</taxon>
        <taxon>Pseudomonadota</taxon>
        <taxon>Alphaproteobacteria</taxon>
        <taxon>Rhodobacterales</taxon>
        <taxon>Roseobacteraceae</taxon>
        <taxon>Ruegeria</taxon>
    </lineage>
</organism>
<dbReference type="Proteomes" id="UP000053791">
    <property type="component" value="Unassembled WGS sequence"/>
</dbReference>
<dbReference type="InterPro" id="IPR050482">
    <property type="entry name" value="Sensor_HK_TwoCompSys"/>
</dbReference>
<comment type="caution">
    <text evidence="11">The sequence shown here is derived from an EMBL/GenBank/DDBJ whole genome shotgun (WGS) entry which is preliminary data.</text>
</comment>
<evidence type="ECO:0000256" key="6">
    <source>
        <dbReference type="ARBA" id="ARBA00022777"/>
    </source>
</evidence>
<keyword evidence="5" id="KW-0547">Nucleotide-binding</keyword>
<dbReference type="PANTHER" id="PTHR24421:SF10">
    <property type="entry name" value="NITRATE_NITRITE SENSOR PROTEIN NARQ"/>
    <property type="match status" value="1"/>
</dbReference>
<keyword evidence="9" id="KW-1133">Transmembrane helix</keyword>
<evidence type="ECO:0000256" key="8">
    <source>
        <dbReference type="ARBA" id="ARBA00023012"/>
    </source>
</evidence>
<dbReference type="GO" id="GO:0005524">
    <property type="term" value="F:ATP binding"/>
    <property type="evidence" value="ECO:0007669"/>
    <property type="project" value="UniProtKB-KW"/>
</dbReference>
<dbReference type="GO" id="GO:0016020">
    <property type="term" value="C:membrane"/>
    <property type="evidence" value="ECO:0007669"/>
    <property type="project" value="InterPro"/>
</dbReference>
<dbReference type="InterPro" id="IPR011712">
    <property type="entry name" value="Sig_transdc_His_kin_sub3_dim/P"/>
</dbReference>
<dbReference type="Pfam" id="PF02518">
    <property type="entry name" value="HATPase_c"/>
    <property type="match status" value="1"/>
</dbReference>
<dbReference type="EC" id="2.7.13.3" evidence="2"/>
<dbReference type="SMART" id="SM00387">
    <property type="entry name" value="HATPase_c"/>
    <property type="match status" value="1"/>
</dbReference>
<name>A0A0X3TXS8_9RHOB</name>
<dbReference type="EMBL" id="LQBQ01000023">
    <property type="protein sequence ID" value="KUJ78160.1"/>
    <property type="molecule type" value="Genomic_DNA"/>
</dbReference>
<dbReference type="PANTHER" id="PTHR24421">
    <property type="entry name" value="NITRATE/NITRITE SENSOR PROTEIN NARX-RELATED"/>
    <property type="match status" value="1"/>
</dbReference>
<keyword evidence="9" id="KW-0472">Membrane</keyword>
<feature type="domain" description="Histidine kinase" evidence="10">
    <location>
        <begin position="375"/>
        <end position="460"/>
    </location>
</feature>
<gene>
    <name evidence="11" type="ORF">AVO45_09415</name>
</gene>
<keyword evidence="9" id="KW-0812">Transmembrane</keyword>
<evidence type="ECO:0000256" key="9">
    <source>
        <dbReference type="SAM" id="Phobius"/>
    </source>
</evidence>
<dbReference type="InterPro" id="IPR005467">
    <property type="entry name" value="His_kinase_dom"/>
</dbReference>
<dbReference type="InterPro" id="IPR036890">
    <property type="entry name" value="HATPase_C_sf"/>
</dbReference>
<dbReference type="CDD" id="cd16917">
    <property type="entry name" value="HATPase_UhpB-NarQ-NarX-like"/>
    <property type="match status" value="1"/>
</dbReference>
<evidence type="ECO:0000313" key="12">
    <source>
        <dbReference type="Proteomes" id="UP000053791"/>
    </source>
</evidence>
<keyword evidence="4" id="KW-0808">Transferase</keyword>
<dbReference type="SUPFAM" id="SSF55874">
    <property type="entry name" value="ATPase domain of HSP90 chaperone/DNA topoisomerase II/histidine kinase"/>
    <property type="match status" value="1"/>
</dbReference>
<evidence type="ECO:0000256" key="4">
    <source>
        <dbReference type="ARBA" id="ARBA00022679"/>
    </source>
</evidence>
<keyword evidence="3" id="KW-0597">Phosphoprotein</keyword>
<sequence length="461" mass="49822">MSLFVRFSNRWRRMSLATQFGLAGGVVLVVAAVIVGAIVTRRIEESVVRNSANATALYMESFLAPLSQQLAKSDHLSDTARRALEEVFTNTPLGERVVSYKIWKKGGRVVEASDPSQINKVFEVSQPLKDAWQGHVSAEFEELDGAEAVAESALGVPLLEIYSPIREVWTGDVIAVAEFYEAAPQLREDLIAARRLAWATVVGVMLTIGGALYLIVMRGSRTIETQRADLDAQFRDLRALSARNLELRMRVQEAAARSAASTEAALRRIGADLHDGPAQYLAFAALRLDDLREKLDQDDARAELDGVNDALKQAMTEVRFISQGLSLPDIAEISLCEVVGKAVDAHIGRTGHAVEVTCKCDDFPASTAVRICAYRLVQEGLNNASRHGGGSGLAVQCSGNSRRLELSVCDNGPGFGPDGVRMGLGLTGLRDRVESLGGSFQAVNRPTGGSRITMILETGDQ</sequence>
<dbReference type="Gene3D" id="3.30.565.10">
    <property type="entry name" value="Histidine kinase-like ATPase, C-terminal domain"/>
    <property type="match status" value="1"/>
</dbReference>
<evidence type="ECO:0000256" key="7">
    <source>
        <dbReference type="ARBA" id="ARBA00022840"/>
    </source>
</evidence>
<dbReference type="InterPro" id="IPR003594">
    <property type="entry name" value="HATPase_dom"/>
</dbReference>
<protein>
    <recommendedName>
        <fullName evidence="2">histidine kinase</fullName>
        <ecNumber evidence="2">2.7.13.3</ecNumber>
    </recommendedName>
</protein>
<feature type="transmembrane region" description="Helical" evidence="9">
    <location>
        <begin position="20"/>
        <end position="39"/>
    </location>
</feature>
<reference evidence="11 12" key="1">
    <citation type="submission" date="2015-12" db="EMBL/GenBank/DDBJ databases">
        <authorList>
            <person name="Shamseldin A."/>
            <person name="Moawad H."/>
            <person name="Abd El-Rahim W.M."/>
            <person name="Sadowsky M.J."/>
        </authorList>
    </citation>
    <scope>NUCLEOTIDE SEQUENCE [LARGE SCALE GENOMIC DNA]</scope>
    <source>
        <strain evidence="11 12">ZGT118</strain>
    </source>
</reference>
<dbReference type="GO" id="GO:0046983">
    <property type="term" value="F:protein dimerization activity"/>
    <property type="evidence" value="ECO:0007669"/>
    <property type="project" value="InterPro"/>
</dbReference>
<evidence type="ECO:0000256" key="1">
    <source>
        <dbReference type="ARBA" id="ARBA00000085"/>
    </source>
</evidence>
<dbReference type="AlphaFoldDB" id="A0A0X3TXS8"/>
<evidence type="ECO:0000259" key="10">
    <source>
        <dbReference type="PROSITE" id="PS50109"/>
    </source>
</evidence>
<dbReference type="Pfam" id="PF07730">
    <property type="entry name" value="HisKA_3"/>
    <property type="match status" value="1"/>
</dbReference>